<evidence type="ECO:0000313" key="2">
    <source>
        <dbReference type="Proteomes" id="UP000828390"/>
    </source>
</evidence>
<organism evidence="1 2">
    <name type="scientific">Dreissena polymorpha</name>
    <name type="common">Zebra mussel</name>
    <name type="synonym">Mytilus polymorpha</name>
    <dbReference type="NCBI Taxonomy" id="45954"/>
    <lineage>
        <taxon>Eukaryota</taxon>
        <taxon>Metazoa</taxon>
        <taxon>Spiralia</taxon>
        <taxon>Lophotrochozoa</taxon>
        <taxon>Mollusca</taxon>
        <taxon>Bivalvia</taxon>
        <taxon>Autobranchia</taxon>
        <taxon>Heteroconchia</taxon>
        <taxon>Euheterodonta</taxon>
        <taxon>Imparidentia</taxon>
        <taxon>Neoheterodontei</taxon>
        <taxon>Myida</taxon>
        <taxon>Dreissenoidea</taxon>
        <taxon>Dreissenidae</taxon>
        <taxon>Dreissena</taxon>
    </lineage>
</organism>
<dbReference type="EMBL" id="JAIWYP010000012">
    <property type="protein sequence ID" value="KAH3725420.1"/>
    <property type="molecule type" value="Genomic_DNA"/>
</dbReference>
<sequence>MCSRTSNIVPSDVRFSKDFTTMDNYKLVCHCGTRWLSSLQSCVERFLQHWPALTAYFQSNNDAEKPGSRVAGFAQNLQDPLLALNFRFLAFILDPLNTFNTKFQVTRRSI</sequence>
<keyword evidence="2" id="KW-1185">Reference proteome</keyword>
<comment type="caution">
    <text evidence="1">The sequence shown here is derived from an EMBL/GenBank/DDBJ whole genome shotgun (WGS) entry which is preliminary data.</text>
</comment>
<proteinExistence type="predicted"/>
<gene>
    <name evidence="1" type="ORF">DPMN_051253</name>
</gene>
<reference evidence="1" key="1">
    <citation type="journal article" date="2019" name="bioRxiv">
        <title>The Genome of the Zebra Mussel, Dreissena polymorpha: A Resource for Invasive Species Research.</title>
        <authorList>
            <person name="McCartney M.A."/>
            <person name="Auch B."/>
            <person name="Kono T."/>
            <person name="Mallez S."/>
            <person name="Zhang Y."/>
            <person name="Obille A."/>
            <person name="Becker A."/>
            <person name="Abrahante J.E."/>
            <person name="Garbe J."/>
            <person name="Badalamenti J.P."/>
            <person name="Herman A."/>
            <person name="Mangelson H."/>
            <person name="Liachko I."/>
            <person name="Sullivan S."/>
            <person name="Sone E.D."/>
            <person name="Koren S."/>
            <person name="Silverstein K.A.T."/>
            <person name="Beckman K.B."/>
            <person name="Gohl D.M."/>
        </authorList>
    </citation>
    <scope>NUCLEOTIDE SEQUENCE</scope>
    <source>
        <strain evidence="1">Duluth1</strain>
        <tissue evidence="1">Whole animal</tissue>
    </source>
</reference>
<reference evidence="1" key="2">
    <citation type="submission" date="2020-11" db="EMBL/GenBank/DDBJ databases">
        <authorList>
            <person name="McCartney M.A."/>
            <person name="Auch B."/>
            <person name="Kono T."/>
            <person name="Mallez S."/>
            <person name="Becker A."/>
            <person name="Gohl D.M."/>
            <person name="Silverstein K.A.T."/>
            <person name="Koren S."/>
            <person name="Bechman K.B."/>
            <person name="Herman A."/>
            <person name="Abrahante J.E."/>
            <person name="Garbe J."/>
        </authorList>
    </citation>
    <scope>NUCLEOTIDE SEQUENCE</scope>
    <source>
        <strain evidence="1">Duluth1</strain>
        <tissue evidence="1">Whole animal</tissue>
    </source>
</reference>
<dbReference type="Proteomes" id="UP000828390">
    <property type="component" value="Unassembled WGS sequence"/>
</dbReference>
<dbReference type="AlphaFoldDB" id="A0A9D4CJG0"/>
<protein>
    <submittedName>
        <fullName evidence="1">Uncharacterized protein</fullName>
    </submittedName>
</protein>
<name>A0A9D4CJG0_DREPO</name>
<evidence type="ECO:0000313" key="1">
    <source>
        <dbReference type="EMBL" id="KAH3725420.1"/>
    </source>
</evidence>
<accession>A0A9D4CJG0</accession>